<name>A0A420E159_9FLAO</name>
<evidence type="ECO:0000313" key="3">
    <source>
        <dbReference type="Proteomes" id="UP000285780"/>
    </source>
</evidence>
<reference evidence="2 3" key="1">
    <citation type="submission" date="2018-09" db="EMBL/GenBank/DDBJ databases">
        <title>Genomic Encyclopedia of Archaeal and Bacterial Type Strains, Phase II (KMG-II): from individual species to whole genera.</title>
        <authorList>
            <person name="Goeker M."/>
        </authorList>
    </citation>
    <scope>NUCLEOTIDE SEQUENCE [LARGE SCALE GENOMIC DNA]</scope>
    <source>
        <strain evidence="2 3">DSM 16505</strain>
    </source>
</reference>
<organism evidence="2 3">
    <name type="scientific">Tenacibaculum lutimaris</name>
    <dbReference type="NCBI Taxonomy" id="285258"/>
    <lineage>
        <taxon>Bacteria</taxon>
        <taxon>Pseudomonadati</taxon>
        <taxon>Bacteroidota</taxon>
        <taxon>Flavobacteriia</taxon>
        <taxon>Flavobacteriales</taxon>
        <taxon>Flavobacteriaceae</taxon>
        <taxon>Tenacibaculum</taxon>
    </lineage>
</organism>
<dbReference type="RefSeq" id="WP_028891972.1">
    <property type="nucleotide sequence ID" value="NZ_RAQM01000008.1"/>
</dbReference>
<gene>
    <name evidence="2" type="ORF">C8N26_1500</name>
</gene>
<protein>
    <submittedName>
        <fullName evidence="2">Uncharacterized protein</fullName>
    </submittedName>
</protein>
<keyword evidence="1" id="KW-0175">Coiled coil</keyword>
<dbReference type="EMBL" id="RAQM01000008">
    <property type="protein sequence ID" value="RKF03871.1"/>
    <property type="molecule type" value="Genomic_DNA"/>
</dbReference>
<sequence length="219" mass="25209">MIIQNPEVKNLLDEFNLIVKRAENIAIFTRDIGLQKEEIEKLENFSEKADKLKNTNKDKYSEDELNLVLCLLLSANALRLEISMIVCLKNNEMNFAWGHLVEAQTLVSVVARNHPFSDGEYLNGFSSKLNLFEKLFFPRMMFASTGAIIKKTRCNICGLEYEECNHMKGRMYSGELCVREIHEAELEEVSMVENPANKLCRQLQVEFDGKMVDTFTLVE</sequence>
<evidence type="ECO:0000256" key="1">
    <source>
        <dbReference type="SAM" id="Coils"/>
    </source>
</evidence>
<comment type="caution">
    <text evidence="2">The sequence shown here is derived from an EMBL/GenBank/DDBJ whole genome shotgun (WGS) entry which is preliminary data.</text>
</comment>
<keyword evidence="3" id="KW-1185">Reference proteome</keyword>
<dbReference type="AlphaFoldDB" id="A0A420E159"/>
<dbReference type="Proteomes" id="UP000285780">
    <property type="component" value="Unassembled WGS sequence"/>
</dbReference>
<proteinExistence type="predicted"/>
<accession>A0A420E159</accession>
<feature type="coiled-coil region" evidence="1">
    <location>
        <begin position="35"/>
        <end position="62"/>
    </location>
</feature>
<evidence type="ECO:0000313" key="2">
    <source>
        <dbReference type="EMBL" id="RKF03871.1"/>
    </source>
</evidence>